<organism evidence="1 2">
    <name type="scientific">Bauhinia variegata</name>
    <name type="common">Purple orchid tree</name>
    <name type="synonym">Phanera variegata</name>
    <dbReference type="NCBI Taxonomy" id="167791"/>
    <lineage>
        <taxon>Eukaryota</taxon>
        <taxon>Viridiplantae</taxon>
        <taxon>Streptophyta</taxon>
        <taxon>Embryophyta</taxon>
        <taxon>Tracheophyta</taxon>
        <taxon>Spermatophyta</taxon>
        <taxon>Magnoliopsida</taxon>
        <taxon>eudicotyledons</taxon>
        <taxon>Gunneridae</taxon>
        <taxon>Pentapetalae</taxon>
        <taxon>rosids</taxon>
        <taxon>fabids</taxon>
        <taxon>Fabales</taxon>
        <taxon>Fabaceae</taxon>
        <taxon>Cercidoideae</taxon>
        <taxon>Cercideae</taxon>
        <taxon>Bauhiniinae</taxon>
        <taxon>Bauhinia</taxon>
    </lineage>
</organism>
<reference evidence="1 2" key="1">
    <citation type="journal article" date="2022" name="DNA Res.">
        <title>Chromosomal-level genome assembly of the orchid tree Bauhinia variegata (Leguminosae; Cercidoideae) supports the allotetraploid origin hypothesis of Bauhinia.</title>
        <authorList>
            <person name="Zhong Y."/>
            <person name="Chen Y."/>
            <person name="Zheng D."/>
            <person name="Pang J."/>
            <person name="Liu Y."/>
            <person name="Luo S."/>
            <person name="Meng S."/>
            <person name="Qian L."/>
            <person name="Wei D."/>
            <person name="Dai S."/>
            <person name="Zhou R."/>
        </authorList>
    </citation>
    <scope>NUCLEOTIDE SEQUENCE [LARGE SCALE GENOMIC DNA]</scope>
    <source>
        <strain evidence="1">BV-YZ2020</strain>
    </source>
</reference>
<protein>
    <submittedName>
        <fullName evidence="1">Uncharacterized protein</fullName>
    </submittedName>
</protein>
<keyword evidence="2" id="KW-1185">Reference proteome</keyword>
<gene>
    <name evidence="1" type="ORF">L6164_009148</name>
</gene>
<sequence>MGTLYRELAPLDLPGDLNVSIQESFMVFPSKETERKTMFLSNIDKVLDFDVETVHFFPSHKDFPPHVVADKLENALADALVHYDFFAGRLKVNSETGRLEVDCNAAGAVHKNKDFLKPGDHPLCVVQLTSFKCGGFAIGLSTSHTTFDGFSFKTFLDNLAALAAKKPLVVSPCHDRKLLAARSPPRVSFAHHELLKADSLPPGFDSGVFQASSEQLDFKIFQLTSDDLKALKEKAKPAEGHHSAARVTGFNIVTAHVWRCKALSGEDDDPNRPSTVLYAVDIRSR</sequence>
<dbReference type="Proteomes" id="UP000828941">
    <property type="component" value="Chromosome 4"/>
</dbReference>
<dbReference type="EMBL" id="CM039429">
    <property type="protein sequence ID" value="KAI4348423.1"/>
    <property type="molecule type" value="Genomic_DNA"/>
</dbReference>
<evidence type="ECO:0000313" key="2">
    <source>
        <dbReference type="Proteomes" id="UP000828941"/>
    </source>
</evidence>
<accession>A0ACB9PIW6</accession>
<comment type="caution">
    <text evidence="1">The sequence shown here is derived from an EMBL/GenBank/DDBJ whole genome shotgun (WGS) entry which is preliminary data.</text>
</comment>
<evidence type="ECO:0000313" key="1">
    <source>
        <dbReference type="EMBL" id="KAI4348423.1"/>
    </source>
</evidence>
<name>A0ACB9PIW6_BAUVA</name>
<proteinExistence type="predicted"/>